<keyword evidence="2" id="KW-1185">Reference proteome</keyword>
<dbReference type="Gene3D" id="3.40.50.12780">
    <property type="entry name" value="N-terminal domain of ligase-like"/>
    <property type="match status" value="1"/>
</dbReference>
<gene>
    <name evidence="1" type="ORF">BC936DRAFT_150125</name>
</gene>
<accession>A0A433CZF4</accession>
<dbReference type="EMBL" id="RBNI01009912">
    <property type="protein sequence ID" value="RUP43973.1"/>
    <property type="molecule type" value="Genomic_DNA"/>
</dbReference>
<organism evidence="1 2">
    <name type="scientific">Jimgerdemannia flammicorona</name>
    <dbReference type="NCBI Taxonomy" id="994334"/>
    <lineage>
        <taxon>Eukaryota</taxon>
        <taxon>Fungi</taxon>
        <taxon>Fungi incertae sedis</taxon>
        <taxon>Mucoromycota</taxon>
        <taxon>Mucoromycotina</taxon>
        <taxon>Endogonomycetes</taxon>
        <taxon>Endogonales</taxon>
        <taxon>Endogonaceae</taxon>
        <taxon>Jimgerdemannia</taxon>
    </lineage>
</organism>
<dbReference type="Proteomes" id="UP000268093">
    <property type="component" value="Unassembled WGS sequence"/>
</dbReference>
<protein>
    <recommendedName>
        <fullName evidence="3">AMP-dependent synthetase/ligase domain-containing protein</fullName>
    </recommendedName>
</protein>
<reference evidence="1 2" key="1">
    <citation type="journal article" date="2018" name="New Phytol.">
        <title>Phylogenomics of Endogonaceae and evolution of mycorrhizas within Mucoromycota.</title>
        <authorList>
            <person name="Chang Y."/>
            <person name="Desiro A."/>
            <person name="Na H."/>
            <person name="Sandor L."/>
            <person name="Lipzen A."/>
            <person name="Clum A."/>
            <person name="Barry K."/>
            <person name="Grigoriev I.V."/>
            <person name="Martin F.M."/>
            <person name="Stajich J.E."/>
            <person name="Smith M.E."/>
            <person name="Bonito G."/>
            <person name="Spatafora J.W."/>
        </authorList>
    </citation>
    <scope>NUCLEOTIDE SEQUENCE [LARGE SCALE GENOMIC DNA]</scope>
    <source>
        <strain evidence="1 2">GMNB39</strain>
    </source>
</reference>
<dbReference type="OrthoDB" id="1700726at2759"/>
<evidence type="ECO:0008006" key="3">
    <source>
        <dbReference type="Google" id="ProtNLM"/>
    </source>
</evidence>
<evidence type="ECO:0000313" key="1">
    <source>
        <dbReference type="EMBL" id="RUP43973.1"/>
    </source>
</evidence>
<dbReference type="AlphaFoldDB" id="A0A433CZF4"/>
<comment type="caution">
    <text evidence="1">The sequence shown here is derived from an EMBL/GenBank/DDBJ whole genome shotgun (WGS) entry which is preliminary data.</text>
</comment>
<evidence type="ECO:0000313" key="2">
    <source>
        <dbReference type="Proteomes" id="UP000268093"/>
    </source>
</evidence>
<proteinExistence type="predicted"/>
<dbReference type="InterPro" id="IPR042099">
    <property type="entry name" value="ANL_N_sf"/>
</dbReference>
<name>A0A433CZF4_9FUNG</name>
<sequence>MPTSQKSYSVEVDSTERIFRSRLSPDKLVDRPLLPRLGDAEKTVARLWEFAAEKWGDRRCFGWRDIIDVSIVWREEESSLWVYDIKISLERTTDHAFRVDRLHTLFLVTPALQSYLSPFQIHTTEKPADPSDPESKPKKWSSYELSEYRWLSYTEAKRASDCIAIALKEMGIKPGDRVLLFAKTR</sequence>
<dbReference type="SUPFAM" id="SSF56801">
    <property type="entry name" value="Acetyl-CoA synthetase-like"/>
    <property type="match status" value="1"/>
</dbReference>